<dbReference type="GO" id="GO:0003677">
    <property type="term" value="F:DNA binding"/>
    <property type="evidence" value="ECO:0007669"/>
    <property type="project" value="UniProtKB-KW"/>
</dbReference>
<dbReference type="GO" id="GO:0005524">
    <property type="term" value="F:ATP binding"/>
    <property type="evidence" value="ECO:0007669"/>
    <property type="project" value="InterPro"/>
</dbReference>
<sequence>MLKPESFYIRVHQIVFAELRDMFRANKPVDGLTLFDALESKGLTEQIGGFAYIAQIAKNTPSAANIVAYAASVREAAMERYGINRLAEATELLYSRNGMSATQKYEAIQGIFTQLADHSKTAVAVD</sequence>
<evidence type="ECO:0000256" key="2">
    <source>
        <dbReference type="ARBA" id="ARBA00022705"/>
    </source>
</evidence>
<name>A0A484YDN6_9ENTR</name>
<dbReference type="Proteomes" id="UP000351155">
    <property type="component" value="Unassembled WGS sequence"/>
</dbReference>
<keyword evidence="1" id="KW-0639">Primosome</keyword>
<dbReference type="EC" id="3.6.4.12" evidence="5"/>
<proteinExistence type="predicted"/>
<evidence type="ECO:0000256" key="1">
    <source>
        <dbReference type="ARBA" id="ARBA00022515"/>
    </source>
</evidence>
<accession>A0A484YDN6</accession>
<gene>
    <name evidence="5" type="primary">dnaB_3</name>
    <name evidence="5" type="ORF">NCTC12126_03319</name>
</gene>
<organism evidence="5 6">
    <name type="scientific">Enterobacter cancerogenus</name>
    <dbReference type="NCBI Taxonomy" id="69218"/>
    <lineage>
        <taxon>Bacteria</taxon>
        <taxon>Pseudomonadati</taxon>
        <taxon>Pseudomonadota</taxon>
        <taxon>Gammaproteobacteria</taxon>
        <taxon>Enterobacterales</taxon>
        <taxon>Enterobacteriaceae</taxon>
        <taxon>Enterobacter</taxon>
        <taxon>Enterobacter cloacae complex</taxon>
    </lineage>
</organism>
<dbReference type="AlphaFoldDB" id="A0A484YDN6"/>
<dbReference type="PANTHER" id="PTHR30153">
    <property type="entry name" value="REPLICATIVE DNA HELICASE DNAB"/>
    <property type="match status" value="1"/>
</dbReference>
<evidence type="ECO:0000256" key="3">
    <source>
        <dbReference type="ARBA" id="ARBA00023125"/>
    </source>
</evidence>
<evidence type="ECO:0000313" key="6">
    <source>
        <dbReference type="Proteomes" id="UP000351155"/>
    </source>
</evidence>
<dbReference type="GO" id="GO:1990077">
    <property type="term" value="C:primosome complex"/>
    <property type="evidence" value="ECO:0007669"/>
    <property type="project" value="UniProtKB-KW"/>
</dbReference>
<dbReference type="InterPro" id="IPR016136">
    <property type="entry name" value="DNA_helicase_N/primase_C"/>
</dbReference>
<dbReference type="GO" id="GO:0005829">
    <property type="term" value="C:cytosol"/>
    <property type="evidence" value="ECO:0007669"/>
    <property type="project" value="TreeGrafter"/>
</dbReference>
<dbReference type="GO" id="GO:0006269">
    <property type="term" value="P:DNA replication, synthesis of primer"/>
    <property type="evidence" value="ECO:0007669"/>
    <property type="project" value="UniProtKB-KW"/>
</dbReference>
<dbReference type="Gene3D" id="1.10.860.10">
    <property type="entry name" value="DNAb Helicase, Chain A"/>
    <property type="match status" value="1"/>
</dbReference>
<reference evidence="5 6" key="1">
    <citation type="submission" date="2019-03" db="EMBL/GenBank/DDBJ databases">
        <authorList>
            <consortium name="Pathogen Informatics"/>
        </authorList>
    </citation>
    <scope>NUCLEOTIDE SEQUENCE [LARGE SCALE GENOMIC DNA]</scope>
    <source>
        <strain evidence="5 6">NCTC12126</strain>
    </source>
</reference>
<keyword evidence="3" id="KW-0238">DNA-binding</keyword>
<dbReference type="InterPro" id="IPR007693">
    <property type="entry name" value="DNA_helicase_DnaB-like_N"/>
</dbReference>
<dbReference type="GO" id="GO:0016787">
    <property type="term" value="F:hydrolase activity"/>
    <property type="evidence" value="ECO:0007669"/>
    <property type="project" value="UniProtKB-KW"/>
</dbReference>
<dbReference type="EMBL" id="CAADIW010000027">
    <property type="protein sequence ID" value="VFS33796.1"/>
    <property type="molecule type" value="Genomic_DNA"/>
</dbReference>
<evidence type="ECO:0000313" key="5">
    <source>
        <dbReference type="EMBL" id="VFS33796.1"/>
    </source>
</evidence>
<dbReference type="SUPFAM" id="SSF48024">
    <property type="entry name" value="N-terminal domain of DnaB helicase"/>
    <property type="match status" value="1"/>
</dbReference>
<dbReference type="GO" id="GO:0003678">
    <property type="term" value="F:DNA helicase activity"/>
    <property type="evidence" value="ECO:0007669"/>
    <property type="project" value="UniProtKB-EC"/>
</dbReference>
<dbReference type="PANTHER" id="PTHR30153:SF2">
    <property type="entry name" value="REPLICATIVE DNA HELICASE"/>
    <property type="match status" value="1"/>
</dbReference>
<keyword evidence="5" id="KW-0378">Hydrolase</keyword>
<dbReference type="Pfam" id="PF00772">
    <property type="entry name" value="DnaB"/>
    <property type="match status" value="1"/>
</dbReference>
<evidence type="ECO:0000259" key="4">
    <source>
        <dbReference type="Pfam" id="PF00772"/>
    </source>
</evidence>
<keyword evidence="2" id="KW-0235">DNA replication</keyword>
<protein>
    <submittedName>
        <fullName evidence="5">DnaB domain-containing protein</fullName>
        <ecNumber evidence="5">3.6.4.12</ecNumber>
    </submittedName>
</protein>
<feature type="domain" description="DNA helicase DnaB-like N-terminal" evidence="4">
    <location>
        <begin position="2"/>
        <end position="75"/>
    </location>
</feature>
<dbReference type="InterPro" id="IPR036185">
    <property type="entry name" value="DNA_heli_DnaB-like_N_sf"/>
</dbReference>